<dbReference type="Proteomes" id="UP000183788">
    <property type="component" value="Unassembled WGS sequence"/>
</dbReference>
<dbReference type="OrthoDB" id="1492374at2"/>
<evidence type="ECO:0000313" key="3">
    <source>
        <dbReference type="EMBL" id="WQG91549.1"/>
    </source>
</evidence>
<feature type="chain" id="PRO_5013289760" description="Outer membrane protein beta-barrel domain-containing protein" evidence="1">
    <location>
        <begin position="20"/>
        <end position="175"/>
    </location>
</feature>
<proteinExistence type="predicted"/>
<feature type="signal peptide" evidence="1">
    <location>
        <begin position="1"/>
        <end position="19"/>
    </location>
</feature>
<reference evidence="2 4" key="1">
    <citation type="submission" date="2016-11" db="EMBL/GenBank/DDBJ databases">
        <authorList>
            <person name="Jaros S."/>
            <person name="Januszkiewicz K."/>
            <person name="Wedrychowicz H."/>
        </authorList>
    </citation>
    <scope>NUCLEOTIDE SEQUENCE [LARGE SCALE GENOMIC DNA]</scope>
    <source>
        <strain evidence="2 4">DSM 784</strain>
    </source>
</reference>
<dbReference type="STRING" id="1004.SAMN05661012_00722"/>
<keyword evidence="1" id="KW-0732">Signal</keyword>
<dbReference type="Proteomes" id="UP001326715">
    <property type="component" value="Chromosome"/>
</dbReference>
<evidence type="ECO:0000313" key="4">
    <source>
        <dbReference type="Proteomes" id="UP000183788"/>
    </source>
</evidence>
<evidence type="ECO:0000313" key="2">
    <source>
        <dbReference type="EMBL" id="SFW24549.1"/>
    </source>
</evidence>
<dbReference type="EMBL" id="CP140154">
    <property type="protein sequence ID" value="WQG91549.1"/>
    <property type="molecule type" value="Genomic_DNA"/>
</dbReference>
<dbReference type="RefSeq" id="WP_072357236.1">
    <property type="nucleotide sequence ID" value="NZ_CP139972.1"/>
</dbReference>
<gene>
    <name evidence="2" type="ORF">SAMN05661012_00722</name>
    <name evidence="3" type="ORF">SR876_08550</name>
</gene>
<evidence type="ECO:0008006" key="6">
    <source>
        <dbReference type="Google" id="ProtNLM"/>
    </source>
</evidence>
<dbReference type="AlphaFoldDB" id="A0A1K1MNB4"/>
<evidence type="ECO:0000313" key="5">
    <source>
        <dbReference type="Proteomes" id="UP001326715"/>
    </source>
</evidence>
<protein>
    <recommendedName>
        <fullName evidence="6">Outer membrane protein beta-barrel domain-containing protein</fullName>
    </recommendedName>
</protein>
<evidence type="ECO:0000256" key="1">
    <source>
        <dbReference type="SAM" id="SignalP"/>
    </source>
</evidence>
<organism evidence="2 4">
    <name type="scientific">Chitinophaga sancti</name>
    <dbReference type="NCBI Taxonomy" id="1004"/>
    <lineage>
        <taxon>Bacteria</taxon>
        <taxon>Pseudomonadati</taxon>
        <taxon>Bacteroidota</taxon>
        <taxon>Chitinophagia</taxon>
        <taxon>Chitinophagales</taxon>
        <taxon>Chitinophagaceae</taxon>
        <taxon>Chitinophaga</taxon>
    </lineage>
</organism>
<keyword evidence="5" id="KW-1185">Reference proteome</keyword>
<name>A0A1K1MNB4_9BACT</name>
<sequence length="175" mass="19070">MKRVVLSMVLTALSVVAFAQSGSEEVTSKNSWLKVGINAGVPFGNLSKTSNFTLGAELKGQVMSTNHVGLGLTTGYNHFFPKDGFKNFGTVPLGLFVRYYPKSHGFFAGTDAGYSFVTGVEGATGGVYVRPQLGYHNYSWNVFAFYNGIFRSEENGSSMQYAGIGATYNIRFHKR</sequence>
<accession>A0A1K1MNB4</accession>
<dbReference type="EMBL" id="FPIZ01000002">
    <property type="protein sequence ID" value="SFW24549.1"/>
    <property type="molecule type" value="Genomic_DNA"/>
</dbReference>
<reference evidence="3 5" key="2">
    <citation type="submission" date="2023-11" db="EMBL/GenBank/DDBJ databases">
        <title>MicrobeMod: A computational toolkit for identifying prokaryotic methylation and restriction-modification with nanopore sequencing.</title>
        <authorList>
            <person name="Crits-Christoph A."/>
            <person name="Kang S.C."/>
            <person name="Lee H."/>
            <person name="Ostrov N."/>
        </authorList>
    </citation>
    <scope>NUCLEOTIDE SEQUENCE [LARGE SCALE GENOMIC DNA]</scope>
    <source>
        <strain evidence="3 5">ATCC 23090</strain>
    </source>
</reference>